<dbReference type="Gene3D" id="3.90.25.10">
    <property type="entry name" value="UDP-galactose 4-epimerase, domain 1"/>
    <property type="match status" value="1"/>
</dbReference>
<dbReference type="Proteomes" id="UP001174691">
    <property type="component" value="Unassembled WGS sequence"/>
</dbReference>
<dbReference type="AlphaFoldDB" id="A0AA38RXA3"/>
<organism evidence="4 5">
    <name type="scientific">Coniochaeta hoffmannii</name>
    <dbReference type="NCBI Taxonomy" id="91930"/>
    <lineage>
        <taxon>Eukaryota</taxon>
        <taxon>Fungi</taxon>
        <taxon>Dikarya</taxon>
        <taxon>Ascomycota</taxon>
        <taxon>Pezizomycotina</taxon>
        <taxon>Sordariomycetes</taxon>
        <taxon>Sordariomycetidae</taxon>
        <taxon>Coniochaetales</taxon>
        <taxon>Coniochaetaceae</taxon>
        <taxon>Coniochaeta</taxon>
    </lineage>
</organism>
<gene>
    <name evidence="4" type="ORF">NKR19_g5532</name>
</gene>
<accession>A0AA38RXA3</accession>
<dbReference type="InterPro" id="IPR008030">
    <property type="entry name" value="NmrA-like"/>
</dbReference>
<evidence type="ECO:0000313" key="4">
    <source>
        <dbReference type="EMBL" id="KAJ9149737.1"/>
    </source>
</evidence>
<keyword evidence="5" id="KW-1185">Reference proteome</keyword>
<dbReference type="PANTHER" id="PTHR47706">
    <property type="entry name" value="NMRA-LIKE FAMILY PROTEIN"/>
    <property type="match status" value="1"/>
</dbReference>
<keyword evidence="2" id="KW-0560">Oxidoreductase</keyword>
<proteinExistence type="predicted"/>
<evidence type="ECO:0000256" key="2">
    <source>
        <dbReference type="ARBA" id="ARBA00023002"/>
    </source>
</evidence>
<evidence type="ECO:0000256" key="1">
    <source>
        <dbReference type="ARBA" id="ARBA00022857"/>
    </source>
</evidence>
<dbReference type="InterPro" id="IPR036291">
    <property type="entry name" value="NAD(P)-bd_dom_sf"/>
</dbReference>
<dbReference type="EMBL" id="JANBVN010000076">
    <property type="protein sequence ID" value="KAJ9149737.1"/>
    <property type="molecule type" value="Genomic_DNA"/>
</dbReference>
<dbReference type="PANTHER" id="PTHR47706:SF6">
    <property type="entry name" value="NMRA-LIKE FAMILY PROTEIN (AFU_ORTHOLOGUE AFUA_6G00280)"/>
    <property type="match status" value="1"/>
</dbReference>
<name>A0AA38RXA3_9PEZI</name>
<evidence type="ECO:0000313" key="5">
    <source>
        <dbReference type="Proteomes" id="UP001174691"/>
    </source>
</evidence>
<dbReference type="Gene3D" id="3.40.50.720">
    <property type="entry name" value="NAD(P)-binding Rossmann-like Domain"/>
    <property type="match status" value="1"/>
</dbReference>
<keyword evidence="1" id="KW-0521">NADP</keyword>
<protein>
    <submittedName>
        <fullName evidence="4">NAD(P)-binding protein</fullName>
    </submittedName>
</protein>
<dbReference type="SUPFAM" id="SSF51735">
    <property type="entry name" value="NAD(P)-binding Rossmann-fold domains"/>
    <property type="match status" value="1"/>
</dbReference>
<dbReference type="Pfam" id="PF05368">
    <property type="entry name" value="NmrA"/>
    <property type="match status" value="1"/>
</dbReference>
<feature type="domain" description="NmrA-like" evidence="3">
    <location>
        <begin position="72"/>
        <end position="307"/>
    </location>
</feature>
<comment type="caution">
    <text evidence="4">The sequence shown here is derived from an EMBL/GenBank/DDBJ whole genome shotgun (WGS) entry which is preliminary data.</text>
</comment>
<dbReference type="GO" id="GO:0016491">
    <property type="term" value="F:oxidoreductase activity"/>
    <property type="evidence" value="ECO:0007669"/>
    <property type="project" value="UniProtKB-KW"/>
</dbReference>
<reference evidence="4" key="1">
    <citation type="submission" date="2022-07" db="EMBL/GenBank/DDBJ databases">
        <title>Fungi with potential for degradation of polypropylene.</title>
        <authorList>
            <person name="Gostincar C."/>
        </authorList>
    </citation>
    <scope>NUCLEOTIDE SEQUENCE</scope>
    <source>
        <strain evidence="4">EXF-13287</strain>
    </source>
</reference>
<evidence type="ECO:0000259" key="3">
    <source>
        <dbReference type="Pfam" id="PF05368"/>
    </source>
</evidence>
<dbReference type="InterPro" id="IPR051609">
    <property type="entry name" value="NmrA/Isoflavone_reductase-like"/>
</dbReference>
<sequence>MTPPPSSILLLGAGELGTAILSRLAKQPELSKTHFTVAVRPSTLKDPNSDRLANLRSLVHPETRLSFAGLDLGAENAQDTLRQIIRAAKADVVISCTGFAGTGKSDSGAQILIAEAVLESGVVKRYFPWQFGVDYDIVGPHVARGLMSEQCAVRTLLREKAEAAGVEWVIVSTGMFMSFVFEEWFGVVEGLGEALKTGSREKVGEKVVARGLGGWESGLTLTDVEDIGRVLADLVVRPLEKRNDRGGSVVFTAGQTVTYRELADVLEKVLAPETRVDREEWTLEYLKMDLEKDPEAQLKKYRVLFGSGEGVSWDKAKTINARRGIDTVGVEQWLREKLSI</sequence>